<evidence type="ECO:0000256" key="6">
    <source>
        <dbReference type="SAM" id="Phobius"/>
    </source>
</evidence>
<keyword evidence="4 6" id="KW-1133">Transmembrane helix</keyword>
<proteinExistence type="predicted"/>
<evidence type="ECO:0000313" key="8">
    <source>
        <dbReference type="EMBL" id="KRK96012.1"/>
    </source>
</evidence>
<dbReference type="Proteomes" id="UP000051955">
    <property type="component" value="Unassembled WGS sequence"/>
</dbReference>
<evidence type="ECO:0000259" key="7">
    <source>
        <dbReference type="Pfam" id="PF13396"/>
    </source>
</evidence>
<evidence type="ECO:0000256" key="4">
    <source>
        <dbReference type="ARBA" id="ARBA00022989"/>
    </source>
</evidence>
<evidence type="ECO:0000256" key="1">
    <source>
        <dbReference type="ARBA" id="ARBA00004651"/>
    </source>
</evidence>
<dbReference type="PATRIC" id="fig|1423715.3.peg.2551"/>
<evidence type="ECO:0000313" key="9">
    <source>
        <dbReference type="Proteomes" id="UP000051955"/>
    </source>
</evidence>
<feature type="transmembrane region" description="Helical" evidence="6">
    <location>
        <begin position="51"/>
        <end position="70"/>
    </location>
</feature>
<protein>
    <recommendedName>
        <fullName evidence="7">Cardiolipin synthase N-terminal domain-containing protein</fullName>
    </recommendedName>
</protein>
<dbReference type="EMBL" id="AZDV01000005">
    <property type="protein sequence ID" value="KRK96012.1"/>
    <property type="molecule type" value="Genomic_DNA"/>
</dbReference>
<keyword evidence="9" id="KW-1185">Reference proteome</keyword>
<dbReference type="GO" id="GO:0005886">
    <property type="term" value="C:plasma membrane"/>
    <property type="evidence" value="ECO:0007669"/>
    <property type="project" value="UniProtKB-SubCell"/>
</dbReference>
<dbReference type="InterPro" id="IPR027379">
    <property type="entry name" value="CLS_N"/>
</dbReference>
<dbReference type="RefSeq" id="WP_057801341.1">
    <property type="nucleotide sequence ID" value="NZ_AZDV01000005.1"/>
</dbReference>
<keyword evidence="5 6" id="KW-0472">Membrane</keyword>
<name>A0A0R1LJ75_9LACO</name>
<sequence length="76" mass="8944">MLNHLWSTHHRPLTKRARQRLLPVAAFEFTASTLALSDLLRAKSFRHGNKFLWFCLAFVQPIGPWLYFAFGQERDD</sequence>
<evidence type="ECO:0000256" key="3">
    <source>
        <dbReference type="ARBA" id="ARBA00022692"/>
    </source>
</evidence>
<evidence type="ECO:0000256" key="5">
    <source>
        <dbReference type="ARBA" id="ARBA00023136"/>
    </source>
</evidence>
<dbReference type="AlphaFoldDB" id="A0A0R1LJ75"/>
<reference evidence="8 9" key="1">
    <citation type="journal article" date="2015" name="Genome Announc.">
        <title>Expanding the biotechnology potential of lactobacilli through comparative genomics of 213 strains and associated genera.</title>
        <authorList>
            <person name="Sun Z."/>
            <person name="Harris H.M."/>
            <person name="McCann A."/>
            <person name="Guo C."/>
            <person name="Argimon S."/>
            <person name="Zhang W."/>
            <person name="Yang X."/>
            <person name="Jeffery I.B."/>
            <person name="Cooney J.C."/>
            <person name="Kagawa T.F."/>
            <person name="Liu W."/>
            <person name="Song Y."/>
            <person name="Salvetti E."/>
            <person name="Wrobel A."/>
            <person name="Rasinkangas P."/>
            <person name="Parkhill J."/>
            <person name="Rea M.C."/>
            <person name="O'Sullivan O."/>
            <person name="Ritari J."/>
            <person name="Douillard F.P."/>
            <person name="Paul Ross R."/>
            <person name="Yang R."/>
            <person name="Briner A.E."/>
            <person name="Felis G.E."/>
            <person name="de Vos W.M."/>
            <person name="Barrangou R."/>
            <person name="Klaenhammer T.R."/>
            <person name="Caufield P.W."/>
            <person name="Cui Y."/>
            <person name="Zhang H."/>
            <person name="O'Toole P.W."/>
        </authorList>
    </citation>
    <scope>NUCLEOTIDE SEQUENCE [LARGE SCALE GENOMIC DNA]</scope>
    <source>
        <strain evidence="8 9">DSM 19394</strain>
    </source>
</reference>
<organism evidence="8 9">
    <name type="scientific">Levilactobacillus acidifarinae DSM 19394 = JCM 15949</name>
    <dbReference type="NCBI Taxonomy" id="1423715"/>
    <lineage>
        <taxon>Bacteria</taxon>
        <taxon>Bacillati</taxon>
        <taxon>Bacillota</taxon>
        <taxon>Bacilli</taxon>
        <taxon>Lactobacillales</taxon>
        <taxon>Lactobacillaceae</taxon>
        <taxon>Levilactobacillus</taxon>
    </lineage>
</organism>
<comment type="caution">
    <text evidence="8">The sequence shown here is derived from an EMBL/GenBank/DDBJ whole genome shotgun (WGS) entry which is preliminary data.</text>
</comment>
<comment type="subcellular location">
    <subcellularLocation>
        <location evidence="1">Cell membrane</location>
        <topology evidence="1">Multi-pass membrane protein</topology>
    </subcellularLocation>
</comment>
<keyword evidence="3 6" id="KW-0812">Transmembrane</keyword>
<dbReference type="Pfam" id="PF13396">
    <property type="entry name" value="PLDc_N"/>
    <property type="match status" value="1"/>
</dbReference>
<gene>
    <name evidence="8" type="ORF">FD25_GL002473</name>
</gene>
<evidence type="ECO:0000256" key="2">
    <source>
        <dbReference type="ARBA" id="ARBA00022475"/>
    </source>
</evidence>
<dbReference type="OrthoDB" id="3243324at2"/>
<feature type="domain" description="Cardiolipin synthase N-terminal" evidence="7">
    <location>
        <begin position="33"/>
        <end position="72"/>
    </location>
</feature>
<accession>A0A0R1LJ75</accession>
<keyword evidence="2" id="KW-1003">Cell membrane</keyword>